<gene>
    <name evidence="6" type="ORF">UC8_18650</name>
</gene>
<dbReference type="GO" id="GO:0030313">
    <property type="term" value="C:cell envelope"/>
    <property type="evidence" value="ECO:0007669"/>
    <property type="project" value="UniProtKB-SubCell"/>
</dbReference>
<protein>
    <submittedName>
        <fullName evidence="6">Putative efflux pump membrane fusion protein</fullName>
    </submittedName>
</protein>
<dbReference type="PANTHER" id="PTHR32347:SF23">
    <property type="entry name" value="BLL5650 PROTEIN"/>
    <property type="match status" value="1"/>
</dbReference>
<dbReference type="Pfam" id="PF25990">
    <property type="entry name" value="Beta-barrel_YknX"/>
    <property type="match status" value="1"/>
</dbReference>
<feature type="chain" id="PRO_5023072744" evidence="4">
    <location>
        <begin position="26"/>
        <end position="415"/>
    </location>
</feature>
<evidence type="ECO:0000259" key="5">
    <source>
        <dbReference type="Pfam" id="PF25990"/>
    </source>
</evidence>
<accession>A0A5B9QS61</accession>
<dbReference type="EMBL" id="CP042914">
    <property type="protein sequence ID" value="QEG39866.1"/>
    <property type="molecule type" value="Genomic_DNA"/>
</dbReference>
<organism evidence="6 7">
    <name type="scientific">Roseimaritima ulvae</name>
    <dbReference type="NCBI Taxonomy" id="980254"/>
    <lineage>
        <taxon>Bacteria</taxon>
        <taxon>Pseudomonadati</taxon>
        <taxon>Planctomycetota</taxon>
        <taxon>Planctomycetia</taxon>
        <taxon>Pirellulales</taxon>
        <taxon>Pirellulaceae</taxon>
        <taxon>Roseimaritima</taxon>
    </lineage>
</organism>
<dbReference type="PRINTS" id="PR01490">
    <property type="entry name" value="RTXTOXIND"/>
</dbReference>
<comment type="subcellular location">
    <subcellularLocation>
        <location evidence="1">Cell envelope</location>
    </subcellularLocation>
</comment>
<proteinExistence type="predicted"/>
<feature type="domain" description="YknX-like beta-barrel" evidence="5">
    <location>
        <begin position="329"/>
        <end position="407"/>
    </location>
</feature>
<feature type="coiled-coil region" evidence="3">
    <location>
        <begin position="168"/>
        <end position="222"/>
    </location>
</feature>
<keyword evidence="4" id="KW-0732">Signal</keyword>
<evidence type="ECO:0000313" key="6">
    <source>
        <dbReference type="EMBL" id="QEG39866.1"/>
    </source>
</evidence>
<dbReference type="InterPro" id="IPR050465">
    <property type="entry name" value="UPF0194_transport"/>
</dbReference>
<dbReference type="PANTHER" id="PTHR32347">
    <property type="entry name" value="EFFLUX SYSTEM COMPONENT YKNX-RELATED"/>
    <property type="match status" value="1"/>
</dbReference>
<evidence type="ECO:0000256" key="2">
    <source>
        <dbReference type="ARBA" id="ARBA00023054"/>
    </source>
</evidence>
<dbReference type="Gene3D" id="2.40.30.170">
    <property type="match status" value="1"/>
</dbReference>
<evidence type="ECO:0000313" key="7">
    <source>
        <dbReference type="Proteomes" id="UP000325286"/>
    </source>
</evidence>
<dbReference type="KEGG" id="rul:UC8_18650"/>
<evidence type="ECO:0000256" key="3">
    <source>
        <dbReference type="SAM" id="Coils"/>
    </source>
</evidence>
<reference evidence="6 7" key="1">
    <citation type="submission" date="2019-08" db="EMBL/GenBank/DDBJ databases">
        <title>Deep-cultivation of Planctomycetes and their phenomic and genomic characterization uncovers novel biology.</title>
        <authorList>
            <person name="Wiegand S."/>
            <person name="Jogler M."/>
            <person name="Boedeker C."/>
            <person name="Pinto D."/>
            <person name="Vollmers J."/>
            <person name="Rivas-Marin E."/>
            <person name="Kohn T."/>
            <person name="Peeters S.H."/>
            <person name="Heuer A."/>
            <person name="Rast P."/>
            <person name="Oberbeckmann S."/>
            <person name="Bunk B."/>
            <person name="Jeske O."/>
            <person name="Meyerdierks A."/>
            <person name="Storesund J.E."/>
            <person name="Kallscheuer N."/>
            <person name="Luecker S."/>
            <person name="Lage O.M."/>
            <person name="Pohl T."/>
            <person name="Merkel B.J."/>
            <person name="Hornburger P."/>
            <person name="Mueller R.-W."/>
            <person name="Bruemmer F."/>
            <person name="Labrenz M."/>
            <person name="Spormann A.M."/>
            <person name="Op den Camp H."/>
            <person name="Overmann J."/>
            <person name="Amann R."/>
            <person name="Jetten M.S.M."/>
            <person name="Mascher T."/>
            <person name="Medema M.H."/>
            <person name="Devos D.P."/>
            <person name="Kaster A.-K."/>
            <person name="Ovreas L."/>
            <person name="Rohde M."/>
            <person name="Galperin M.Y."/>
            <person name="Jogler C."/>
        </authorList>
    </citation>
    <scope>NUCLEOTIDE SEQUENCE [LARGE SCALE GENOMIC DNA]</scope>
    <source>
        <strain evidence="6 7">UC8</strain>
    </source>
</reference>
<evidence type="ECO:0000256" key="4">
    <source>
        <dbReference type="SAM" id="SignalP"/>
    </source>
</evidence>
<keyword evidence="7" id="KW-1185">Reference proteome</keyword>
<dbReference type="Proteomes" id="UP000325286">
    <property type="component" value="Chromosome"/>
</dbReference>
<sequence length="415" mass="46308" precursor="true">MRLHMFRPVVLALLTLFAMSATTLAQSPLQQQGNGSFRGLSDAERQLIQRLVSHTVREAGVVESSESEAIRCLAVGESVVLSVVPEGTRVKKGDLLVELDDSVLKQKLLEQQLEVAQSEVAVKAAQTKVAQVTERANGLLPFAKLQLEVAEKARDRYLSEDGAYQLELTKADRQISTAKHRLQALESMRQRRTNRDELTWEIEDAKSAVQQAEAAKKLLTMHVREHQELVLNLDIRKAQAELLQIQLEFDSTLQAAMADLKTKQRAHDLERERLSDLEQQVQHCRILAAQDGVVVYMQNPGRRSQTLEPGAVVRERQTLMQLPDLEKLHVDVSVHESQIERIQVGQAVTLQFDALPGVDVPGKVAVIDRVPKPTTWLAQDVVQYNVRVSMDDPPGNLKLGMSALAEIQVVPHSPN</sequence>
<evidence type="ECO:0000256" key="1">
    <source>
        <dbReference type="ARBA" id="ARBA00004196"/>
    </source>
</evidence>
<feature type="signal peptide" evidence="4">
    <location>
        <begin position="1"/>
        <end position="25"/>
    </location>
</feature>
<keyword evidence="2 3" id="KW-0175">Coiled coil</keyword>
<dbReference type="InterPro" id="IPR058636">
    <property type="entry name" value="Beta-barrel_YknX"/>
</dbReference>
<dbReference type="AlphaFoldDB" id="A0A5B9QS61"/>
<name>A0A5B9QS61_9BACT</name>